<comment type="caution">
    <text evidence="3">The sequence shown here is derived from an EMBL/GenBank/DDBJ whole genome shotgun (WGS) entry which is preliminary data.</text>
</comment>
<evidence type="ECO:0000313" key="4">
    <source>
        <dbReference type="Proteomes" id="UP001247754"/>
    </source>
</evidence>
<dbReference type="InterPro" id="IPR023907">
    <property type="entry name" value="Non-F420_Flavin_OxRdtase"/>
</dbReference>
<dbReference type="Gene3D" id="3.20.20.30">
    <property type="entry name" value="Luciferase-like domain"/>
    <property type="match status" value="1"/>
</dbReference>
<dbReference type="Pfam" id="PF00296">
    <property type="entry name" value="Bac_luciferase"/>
    <property type="match status" value="1"/>
</dbReference>
<dbReference type="InterPro" id="IPR050564">
    <property type="entry name" value="F420-G6PD/mer"/>
</dbReference>
<dbReference type="InterPro" id="IPR011251">
    <property type="entry name" value="Luciferase-like_dom"/>
</dbReference>
<dbReference type="InterPro" id="IPR036661">
    <property type="entry name" value="Luciferase-like_sf"/>
</dbReference>
<evidence type="ECO:0000256" key="1">
    <source>
        <dbReference type="ARBA" id="ARBA00023002"/>
    </source>
</evidence>
<dbReference type="PANTHER" id="PTHR43244:SF1">
    <property type="entry name" value="5,10-METHYLENETETRAHYDROMETHANOPTERIN REDUCTASE"/>
    <property type="match status" value="1"/>
</dbReference>
<accession>A0ABU1FEA5</accession>
<keyword evidence="1 3" id="KW-0560">Oxidoreductase</keyword>
<dbReference type="NCBIfam" id="TIGR03885">
    <property type="entry name" value="flavin_revert"/>
    <property type="match status" value="1"/>
</dbReference>
<organism evidence="3 4">
    <name type="scientific">Ruixingdingia sedimenti</name>
    <dbReference type="NCBI Taxonomy" id="3073604"/>
    <lineage>
        <taxon>Bacteria</taxon>
        <taxon>Pseudomonadati</taxon>
        <taxon>Pseudomonadota</taxon>
        <taxon>Alphaproteobacteria</taxon>
        <taxon>Rhodobacterales</taxon>
        <taxon>Paracoccaceae</taxon>
        <taxon>Ruixingdingia</taxon>
    </lineage>
</organism>
<dbReference type="EC" id="1.-.-.-" evidence="3"/>
<reference evidence="3 4" key="1">
    <citation type="submission" date="2023-09" db="EMBL/GenBank/DDBJ databases">
        <title>Xinfangfangia sedmenti sp. nov., isolated the sedment.</title>
        <authorList>
            <person name="Xu L."/>
        </authorList>
    </citation>
    <scope>NUCLEOTIDE SEQUENCE [LARGE SCALE GENOMIC DNA]</scope>
    <source>
        <strain evidence="3 4">LG-4</strain>
    </source>
</reference>
<dbReference type="SUPFAM" id="SSF51679">
    <property type="entry name" value="Bacterial luciferase-like"/>
    <property type="match status" value="1"/>
</dbReference>
<dbReference type="PANTHER" id="PTHR43244">
    <property type="match status" value="1"/>
</dbReference>
<evidence type="ECO:0000313" key="3">
    <source>
        <dbReference type="EMBL" id="MDR5654707.1"/>
    </source>
</evidence>
<name>A0ABU1FEA5_9RHOB</name>
<feature type="domain" description="Luciferase-like" evidence="2">
    <location>
        <begin position="8"/>
        <end position="301"/>
    </location>
</feature>
<dbReference type="NCBIfam" id="TIGR03557">
    <property type="entry name" value="F420_G6P_family"/>
    <property type="match status" value="1"/>
</dbReference>
<proteinExistence type="predicted"/>
<keyword evidence="4" id="KW-1185">Reference proteome</keyword>
<dbReference type="RefSeq" id="WP_310458858.1">
    <property type="nucleotide sequence ID" value="NZ_JAVKPH010000032.1"/>
</dbReference>
<sequence>MRTGPEGGVSALALIGYHASHEQFAPGELLDLVRRAEAAGFAAAKSSDHFHPWSERQGQSGHAWAWIGAAMQATALPFGLITAPGYRHHPANVAQAAATVGAMFPGRFWLALGSGEAINEAILGAYWPDKAERNARLAECVQVIRALLAGEEVTHRGRVTLVEARLYSLPEVPVPLFGAAVGTETAARAGAWADGLLTVGGAPQDVARVVAAFRDGGGAGKPVHIQHALSWAPDEAAALAEAMHQWAPVVAGGEVNWDLRRPADFDRIARLVGEAAMRACVAVSADPGWHAARIAALAELGDCVHLHCVGRNQRAFIDTFGRDVLPRLR</sequence>
<gene>
    <name evidence="3" type="ORF">RGD00_19020</name>
</gene>
<dbReference type="Proteomes" id="UP001247754">
    <property type="component" value="Unassembled WGS sequence"/>
</dbReference>
<dbReference type="GO" id="GO:0016491">
    <property type="term" value="F:oxidoreductase activity"/>
    <property type="evidence" value="ECO:0007669"/>
    <property type="project" value="UniProtKB-KW"/>
</dbReference>
<dbReference type="CDD" id="cd01097">
    <property type="entry name" value="Tetrahydromethanopterin_reductase"/>
    <property type="match status" value="1"/>
</dbReference>
<evidence type="ECO:0000259" key="2">
    <source>
        <dbReference type="Pfam" id="PF00296"/>
    </source>
</evidence>
<dbReference type="EMBL" id="JAVKPH010000032">
    <property type="protein sequence ID" value="MDR5654707.1"/>
    <property type="molecule type" value="Genomic_DNA"/>
</dbReference>
<dbReference type="InterPro" id="IPR019945">
    <property type="entry name" value="F420_G6P_DH-rel"/>
</dbReference>
<protein>
    <submittedName>
        <fullName evidence="3">TIGR03885 family FMN-dependent LLM class oxidoreductase</fullName>
        <ecNumber evidence="3">1.-.-.-</ecNumber>
    </submittedName>
</protein>